<accession>A0A2S9CY10</accession>
<protein>
    <submittedName>
        <fullName evidence="8">DoxX family membrane protein</fullName>
    </submittedName>
</protein>
<feature type="transmembrane region" description="Helical" evidence="7">
    <location>
        <begin position="124"/>
        <end position="145"/>
    </location>
</feature>
<name>A0A2S9CY10_CHRCI</name>
<evidence type="ECO:0000256" key="6">
    <source>
        <dbReference type="ARBA" id="ARBA00023136"/>
    </source>
</evidence>
<dbReference type="AlphaFoldDB" id="A0A2S9CY10"/>
<feature type="transmembrane region" description="Helical" evidence="7">
    <location>
        <begin position="85"/>
        <end position="104"/>
    </location>
</feature>
<dbReference type="Pfam" id="PF07681">
    <property type="entry name" value="DoxX"/>
    <property type="match status" value="1"/>
</dbReference>
<organism evidence="8 11">
    <name type="scientific">Chryseobacterium culicis</name>
    <dbReference type="NCBI Taxonomy" id="680127"/>
    <lineage>
        <taxon>Bacteria</taxon>
        <taxon>Pseudomonadati</taxon>
        <taxon>Bacteroidota</taxon>
        <taxon>Flavobacteriia</taxon>
        <taxon>Flavobacteriales</taxon>
        <taxon>Weeksellaceae</taxon>
        <taxon>Chryseobacterium group</taxon>
        <taxon>Chryseobacterium</taxon>
    </lineage>
</organism>
<dbReference type="GO" id="GO:0005886">
    <property type="term" value="C:plasma membrane"/>
    <property type="evidence" value="ECO:0007669"/>
    <property type="project" value="UniProtKB-SubCell"/>
</dbReference>
<comment type="caution">
    <text evidence="8">The sequence shown here is derived from an EMBL/GenBank/DDBJ whole genome shotgun (WGS) entry which is preliminary data.</text>
</comment>
<evidence type="ECO:0000313" key="9">
    <source>
        <dbReference type="EMBL" id="PRB90877.1"/>
    </source>
</evidence>
<gene>
    <name evidence="8" type="ORF">CQ022_03860</name>
    <name evidence="9" type="ORF">CQ033_09130</name>
</gene>
<reference evidence="10 11" key="1">
    <citation type="submission" date="2017-09" db="EMBL/GenBank/DDBJ databases">
        <title>Genomic, metabolic, and phenotypic characteristics of bacterial isolates from the natural microbiome of the model nematode Caenorhabditis elegans.</title>
        <authorList>
            <person name="Zimmermann J."/>
            <person name="Obeng N."/>
            <person name="Yang W."/>
            <person name="Obeng O."/>
            <person name="Kissoyan K."/>
            <person name="Pees B."/>
            <person name="Dirksen P."/>
            <person name="Hoppner M."/>
            <person name="Franke A."/>
            <person name="Rosenstiel P."/>
            <person name="Leippe M."/>
            <person name="Dierking K."/>
            <person name="Kaleta C."/>
            <person name="Schulenburg H."/>
        </authorList>
    </citation>
    <scope>NUCLEOTIDE SEQUENCE [LARGE SCALE GENOMIC DNA]</scope>
    <source>
        <strain evidence="8 11">MYb25</strain>
        <strain evidence="9 10">MYb44</strain>
    </source>
</reference>
<dbReference type="RefSeq" id="WP_105682274.1">
    <property type="nucleotide sequence ID" value="NZ_JBBGZD010000001.1"/>
</dbReference>
<dbReference type="Proteomes" id="UP000238534">
    <property type="component" value="Unassembled WGS sequence"/>
</dbReference>
<evidence type="ECO:0000313" key="10">
    <source>
        <dbReference type="Proteomes" id="UP000238325"/>
    </source>
</evidence>
<comment type="similarity">
    <text evidence="2">Belongs to the DoxX family.</text>
</comment>
<sequence>MKTIVSNLEKNTNTIYIICRILIGLFFFVAGFNKLFHPIFQGYMFNTISTIGFPFPQFTANFTAFCECVFGLFLMLGFWTRISSVFLIIIILVALFTHDLGSIPKELIPIKPETGIYEMDPFTWLGYFLYLPQMLYLLFLLLFLFQGCTGFGIDRFQKTKSGNS</sequence>
<keyword evidence="6 7" id="KW-0472">Membrane</keyword>
<dbReference type="EMBL" id="PCPH01000002">
    <property type="protein sequence ID" value="PRB90877.1"/>
    <property type="molecule type" value="Genomic_DNA"/>
</dbReference>
<evidence type="ECO:0000313" key="8">
    <source>
        <dbReference type="EMBL" id="PRB85402.1"/>
    </source>
</evidence>
<evidence type="ECO:0000256" key="7">
    <source>
        <dbReference type="SAM" id="Phobius"/>
    </source>
</evidence>
<evidence type="ECO:0000256" key="5">
    <source>
        <dbReference type="ARBA" id="ARBA00022989"/>
    </source>
</evidence>
<feature type="transmembrane region" description="Helical" evidence="7">
    <location>
        <begin position="21"/>
        <end position="40"/>
    </location>
</feature>
<keyword evidence="5 7" id="KW-1133">Transmembrane helix</keyword>
<dbReference type="OrthoDB" id="1255017at2"/>
<keyword evidence="3" id="KW-1003">Cell membrane</keyword>
<comment type="subcellular location">
    <subcellularLocation>
        <location evidence="1">Cell membrane</location>
        <topology evidence="1">Multi-pass membrane protein</topology>
    </subcellularLocation>
</comment>
<evidence type="ECO:0000313" key="11">
    <source>
        <dbReference type="Proteomes" id="UP000238534"/>
    </source>
</evidence>
<evidence type="ECO:0000256" key="2">
    <source>
        <dbReference type="ARBA" id="ARBA00006679"/>
    </source>
</evidence>
<dbReference type="InterPro" id="IPR051907">
    <property type="entry name" value="DoxX-like_oxidoreductase"/>
</dbReference>
<dbReference type="InterPro" id="IPR032808">
    <property type="entry name" value="DoxX"/>
</dbReference>
<dbReference type="PANTHER" id="PTHR33452:SF1">
    <property type="entry name" value="INNER MEMBRANE PROTEIN YPHA-RELATED"/>
    <property type="match status" value="1"/>
</dbReference>
<evidence type="ECO:0000256" key="4">
    <source>
        <dbReference type="ARBA" id="ARBA00022692"/>
    </source>
</evidence>
<dbReference type="PANTHER" id="PTHR33452">
    <property type="entry name" value="OXIDOREDUCTASE CATD-RELATED"/>
    <property type="match status" value="1"/>
</dbReference>
<dbReference type="EMBL" id="PCPP01000001">
    <property type="protein sequence ID" value="PRB85402.1"/>
    <property type="molecule type" value="Genomic_DNA"/>
</dbReference>
<evidence type="ECO:0000256" key="3">
    <source>
        <dbReference type="ARBA" id="ARBA00022475"/>
    </source>
</evidence>
<evidence type="ECO:0000256" key="1">
    <source>
        <dbReference type="ARBA" id="ARBA00004651"/>
    </source>
</evidence>
<dbReference type="Proteomes" id="UP000238325">
    <property type="component" value="Unassembled WGS sequence"/>
</dbReference>
<feature type="transmembrane region" description="Helical" evidence="7">
    <location>
        <begin position="60"/>
        <end position="78"/>
    </location>
</feature>
<proteinExistence type="inferred from homology"/>
<keyword evidence="10" id="KW-1185">Reference proteome</keyword>
<keyword evidence="4 7" id="KW-0812">Transmembrane</keyword>